<comment type="caution">
    <text evidence="1">The sequence shown here is derived from an EMBL/GenBank/DDBJ whole genome shotgun (WGS) entry which is preliminary data.</text>
</comment>
<dbReference type="Proteomes" id="UP000777661">
    <property type="component" value="Unassembled WGS sequence"/>
</dbReference>
<proteinExistence type="predicted"/>
<dbReference type="EMBL" id="JAHSQO010000008">
    <property type="protein sequence ID" value="MBY8918864.1"/>
    <property type="molecule type" value="Genomic_DNA"/>
</dbReference>
<evidence type="ECO:0008006" key="3">
    <source>
        <dbReference type="Google" id="ProtNLM"/>
    </source>
</evidence>
<evidence type="ECO:0000313" key="2">
    <source>
        <dbReference type="Proteomes" id="UP000777661"/>
    </source>
</evidence>
<keyword evidence="2" id="KW-1185">Reference proteome</keyword>
<organism evidence="1 2">
    <name type="scientific">Nitratireductor rhodophyticola</name>
    <dbReference type="NCBI Taxonomy" id="2854036"/>
    <lineage>
        <taxon>Bacteria</taxon>
        <taxon>Pseudomonadati</taxon>
        <taxon>Pseudomonadota</taxon>
        <taxon>Alphaproteobacteria</taxon>
        <taxon>Hyphomicrobiales</taxon>
        <taxon>Phyllobacteriaceae</taxon>
        <taxon>Nitratireductor</taxon>
    </lineage>
</organism>
<accession>A0ABS7RDZ4</accession>
<dbReference type="SUPFAM" id="SSF52402">
    <property type="entry name" value="Adenine nucleotide alpha hydrolases-like"/>
    <property type="match status" value="1"/>
</dbReference>
<dbReference type="RefSeq" id="WP_223006689.1">
    <property type="nucleotide sequence ID" value="NZ_CBDDPV010000002.1"/>
</dbReference>
<dbReference type="Gene3D" id="3.40.50.620">
    <property type="entry name" value="HUPs"/>
    <property type="match status" value="1"/>
</dbReference>
<protein>
    <recommendedName>
        <fullName evidence="3">Phosphoadenosine phosphosulfate reductase</fullName>
    </recommendedName>
</protein>
<gene>
    <name evidence="1" type="ORF">KVG22_19850</name>
</gene>
<reference evidence="1 2" key="1">
    <citation type="submission" date="2021-06" db="EMBL/GenBank/DDBJ databases">
        <title>Nitratireductor porphyridii sp. nov., isolated from a small marine red alga, Porphyridium purpureum in South Korea.</title>
        <authorList>
            <person name="Kim K.H."/>
            <person name="Kristyanto S."/>
            <person name="Jeon C.O."/>
        </authorList>
    </citation>
    <scope>NUCLEOTIDE SEQUENCE [LARGE SCALE GENOMIC DNA]</scope>
    <source>
        <strain evidence="1 2">R6</strain>
    </source>
</reference>
<name>A0ABS7RDZ4_9HYPH</name>
<dbReference type="InterPro" id="IPR014729">
    <property type="entry name" value="Rossmann-like_a/b/a_fold"/>
</dbReference>
<sequence length="313" mass="34715">MLSFSNAAAEGIEPSAIRLRVLSLGAGVQSTTLALMAAHGEIGPMPDCAIFADTGWEPKAVYEHLDWLRSPNVLPFPVHLVSAGNIRDQLMGAAKGKRWASIPAFAKTITPVGSSVPVFDEDAAGALVEVSTRRTTRDTVSIGMIRRQCTTDFKIVPIRRKVRELAGLARKRSPGHPVVEQWIGISCDEIMRVKPSRETWQVNRWPLIEMRMSRRDCLAWLRRHDYPDPPKSACIGCPFHDNARWRAVRDHDAAAWSDAVEVDRAIRTALRGIRGEVFLHRSAVPLDEADLSTLSDHGQLDLWPNECEGMCGV</sequence>
<evidence type="ECO:0000313" key="1">
    <source>
        <dbReference type="EMBL" id="MBY8918864.1"/>
    </source>
</evidence>